<dbReference type="InterPro" id="IPR036259">
    <property type="entry name" value="MFS_trans_sf"/>
</dbReference>
<keyword evidence="12" id="KW-1185">Reference proteome</keyword>
<reference evidence="11 12" key="1">
    <citation type="submission" date="2015-07" db="EMBL/GenBank/DDBJ databases">
        <title>The genome of Eufriesea mexicana.</title>
        <authorList>
            <person name="Pan H."/>
            <person name="Kapheim K."/>
        </authorList>
    </citation>
    <scope>NUCLEOTIDE SEQUENCE [LARGE SCALE GENOMIC DNA]</scope>
    <source>
        <strain evidence="11">0111107269</strain>
        <tissue evidence="11">Whole body</tissue>
    </source>
</reference>
<dbReference type="CDD" id="cd17347">
    <property type="entry name" value="MFS_SLC15A1_2_like"/>
    <property type="match status" value="1"/>
</dbReference>
<dbReference type="Pfam" id="PF00854">
    <property type="entry name" value="PTR2"/>
    <property type="match status" value="2"/>
</dbReference>
<dbReference type="GO" id="GO:0022857">
    <property type="term" value="F:transmembrane transporter activity"/>
    <property type="evidence" value="ECO:0007669"/>
    <property type="project" value="InterPro"/>
</dbReference>
<evidence type="ECO:0000256" key="6">
    <source>
        <dbReference type="ARBA" id="ARBA00022927"/>
    </source>
</evidence>
<accession>A0A310SHT0</accession>
<dbReference type="EMBL" id="KQ761005">
    <property type="protein sequence ID" value="OAD58420.1"/>
    <property type="molecule type" value="Genomic_DNA"/>
</dbReference>
<dbReference type="Proteomes" id="UP000250275">
    <property type="component" value="Unassembled WGS sequence"/>
</dbReference>
<feature type="transmembrane region" description="Helical" evidence="10">
    <location>
        <begin position="233"/>
        <end position="251"/>
    </location>
</feature>
<keyword evidence="4 10" id="KW-0812">Transmembrane</keyword>
<protein>
    <recommendedName>
        <fullName evidence="9">Oligopeptide transporter 1</fullName>
    </recommendedName>
</protein>
<evidence type="ECO:0000256" key="7">
    <source>
        <dbReference type="ARBA" id="ARBA00022989"/>
    </source>
</evidence>
<sequence>MRTVLTLYLRNQLLYSLDMATVIYHTFTMFVYFFPLIGAILADSFLGKFRTIFYLSIVYAIGQLLLALSAAPPLGIPAREFSLVGLFLIAIGTGGIKPCVTAFGGDQFILPQQERYLSTFFSLFYFSINSGSLISSFLTPVLRSDVECFGQSSCYSLAFVIPAILMALSIVIFVLGKPLYKIAKPTGNVVLNVSKCICHAIYKKITTKNEKREYWLEYADDKYDKSLINDIRGALQVMILFLPIPIFWALFDQQGSRWTIQATKMDGQIGSFLLQPDQMQVLNPLLVLAFIPLFETCLYPLMGKIGLRTPLRVFTIGGFLASFSFVAAALVELNLEKTYPVLPSNGFTQLRIFNTMDCPVQIQLDEKPAFVINNLDMWVDQYIKTNGTLELNYSANFTKCKNAGIMNIPETDNGTITLSEGIAISSAIVPNGIIVQYNDSVDKSLTGDPLLRNLISVQWSEIPISLKLVKDDKVALDLKINSSIEFNPLATVKPNDYDILLNNALIKKNVPFKLGGVYTIVGSIIEDKEAVNVITVTEPNSMHMLWLLPQYVIITMGEVMFSVTGLEFAFTQAPSSMKSLLQASWLLTVAFGNLIVVIVAEVSFFNRQMIQITALMPKATAHAEWKLFYHFGNLARTKLNIGTTMLT</sequence>
<keyword evidence="8 10" id="KW-0472">Membrane</keyword>
<evidence type="ECO:0000256" key="4">
    <source>
        <dbReference type="ARBA" id="ARBA00022692"/>
    </source>
</evidence>
<feature type="transmembrane region" description="Helical" evidence="10">
    <location>
        <begin position="116"/>
        <end position="135"/>
    </location>
</feature>
<dbReference type="InterPro" id="IPR018456">
    <property type="entry name" value="PTR2_symporter_CS"/>
</dbReference>
<dbReference type="PANTHER" id="PTHR11654">
    <property type="entry name" value="OLIGOPEPTIDE TRANSPORTER-RELATED"/>
    <property type="match status" value="1"/>
</dbReference>
<dbReference type="GO" id="GO:0016020">
    <property type="term" value="C:membrane"/>
    <property type="evidence" value="ECO:0007669"/>
    <property type="project" value="UniProtKB-SubCell"/>
</dbReference>
<keyword evidence="5" id="KW-0571">Peptide transport</keyword>
<evidence type="ECO:0000256" key="3">
    <source>
        <dbReference type="ARBA" id="ARBA00022448"/>
    </source>
</evidence>
<evidence type="ECO:0000256" key="8">
    <source>
        <dbReference type="ARBA" id="ARBA00023136"/>
    </source>
</evidence>
<feature type="transmembrane region" description="Helical" evidence="10">
    <location>
        <begin position="585"/>
        <end position="606"/>
    </location>
</feature>
<comment type="similarity">
    <text evidence="2">Belongs to the major facilitator superfamily. Proton-dependent oligopeptide transporter (POT/PTR) (TC 2.A.17) family.</text>
</comment>
<keyword evidence="6" id="KW-0653">Protein transport</keyword>
<evidence type="ECO:0000313" key="12">
    <source>
        <dbReference type="Proteomes" id="UP000250275"/>
    </source>
</evidence>
<comment type="subcellular location">
    <subcellularLocation>
        <location evidence="1">Membrane</location>
        <topology evidence="1">Multi-pass membrane protein</topology>
    </subcellularLocation>
</comment>
<dbReference type="SUPFAM" id="SSF103473">
    <property type="entry name" value="MFS general substrate transporter"/>
    <property type="match status" value="1"/>
</dbReference>
<dbReference type="OrthoDB" id="8904098at2759"/>
<feature type="transmembrane region" description="Helical" evidence="10">
    <location>
        <begin position="155"/>
        <end position="175"/>
    </location>
</feature>
<keyword evidence="3" id="KW-0813">Transport</keyword>
<feature type="transmembrane region" description="Helical" evidence="10">
    <location>
        <begin position="52"/>
        <end position="71"/>
    </location>
</feature>
<evidence type="ECO:0000256" key="1">
    <source>
        <dbReference type="ARBA" id="ARBA00004141"/>
    </source>
</evidence>
<evidence type="ECO:0000256" key="9">
    <source>
        <dbReference type="ARBA" id="ARBA00078114"/>
    </source>
</evidence>
<organism evidence="11 12">
    <name type="scientific">Eufriesea mexicana</name>
    <dbReference type="NCBI Taxonomy" id="516756"/>
    <lineage>
        <taxon>Eukaryota</taxon>
        <taxon>Metazoa</taxon>
        <taxon>Ecdysozoa</taxon>
        <taxon>Arthropoda</taxon>
        <taxon>Hexapoda</taxon>
        <taxon>Insecta</taxon>
        <taxon>Pterygota</taxon>
        <taxon>Neoptera</taxon>
        <taxon>Endopterygota</taxon>
        <taxon>Hymenoptera</taxon>
        <taxon>Apocrita</taxon>
        <taxon>Aculeata</taxon>
        <taxon>Apoidea</taxon>
        <taxon>Anthophila</taxon>
        <taxon>Apidae</taxon>
        <taxon>Eufriesea</taxon>
    </lineage>
</organism>
<feature type="transmembrane region" description="Helical" evidence="10">
    <location>
        <begin position="83"/>
        <end position="104"/>
    </location>
</feature>
<evidence type="ECO:0000256" key="2">
    <source>
        <dbReference type="ARBA" id="ARBA00005982"/>
    </source>
</evidence>
<feature type="transmembrane region" description="Helical" evidence="10">
    <location>
        <begin position="20"/>
        <end position="40"/>
    </location>
</feature>
<dbReference type="InterPro" id="IPR000109">
    <property type="entry name" value="POT_fam"/>
</dbReference>
<dbReference type="AlphaFoldDB" id="A0A310SHT0"/>
<dbReference type="GO" id="GO:0015031">
    <property type="term" value="P:protein transport"/>
    <property type="evidence" value="ECO:0007669"/>
    <property type="project" value="UniProtKB-KW"/>
</dbReference>
<feature type="transmembrane region" description="Helical" evidence="10">
    <location>
        <begin position="313"/>
        <end position="331"/>
    </location>
</feature>
<evidence type="ECO:0000256" key="5">
    <source>
        <dbReference type="ARBA" id="ARBA00022856"/>
    </source>
</evidence>
<dbReference type="FunFam" id="1.20.1250.20:FF:000049">
    <property type="entry name" value="Solute carrier family 15 member 2"/>
    <property type="match status" value="1"/>
</dbReference>
<evidence type="ECO:0000313" key="11">
    <source>
        <dbReference type="EMBL" id="OAD58420.1"/>
    </source>
</evidence>
<name>A0A310SHT0_9HYME</name>
<gene>
    <name evidence="11" type="ORF">WN48_10919</name>
</gene>
<evidence type="ECO:0000256" key="10">
    <source>
        <dbReference type="SAM" id="Phobius"/>
    </source>
</evidence>
<proteinExistence type="inferred from homology"/>
<feature type="transmembrane region" description="Helical" evidence="10">
    <location>
        <begin position="281"/>
        <end position="301"/>
    </location>
</feature>
<dbReference type="GO" id="GO:0006857">
    <property type="term" value="P:oligopeptide transport"/>
    <property type="evidence" value="ECO:0007669"/>
    <property type="project" value="InterPro"/>
</dbReference>
<keyword evidence="7 10" id="KW-1133">Transmembrane helix</keyword>
<dbReference type="Gene3D" id="1.20.1250.20">
    <property type="entry name" value="MFS general substrate transporter like domains"/>
    <property type="match status" value="2"/>
</dbReference>
<dbReference type="PROSITE" id="PS01022">
    <property type="entry name" value="PTR2_1"/>
    <property type="match status" value="1"/>
</dbReference>